<accession>A0A0J1FY54</accession>
<dbReference type="RefSeq" id="WP_047848014.1">
    <property type="nucleotide sequence ID" value="NZ_AEJF01000115.1"/>
</dbReference>
<sequence>MSKGTMLLRWLNGRLTGHSKSPRRATSAAGGYNGSYRDGLAVTPLQWRAPWQAWQLLSWVTATLLAPPFCVIGILLMINMHSDKPIFWASAMAIVAFTNAVAIITTNQRHHRQPFIRRTRLAMHYFRVSMLTGCALFLLLVCSTGILQIIVELLGATGSASPATVTVWGGVVTAGFGVLSFAHASVLHAWFAFEDPDLR</sequence>
<feature type="transmembrane region" description="Helical" evidence="1">
    <location>
        <begin position="171"/>
        <end position="193"/>
    </location>
</feature>
<organism evidence="2 3">
    <name type="scientific">Caballeronia mineralivorans PML1(12)</name>
    <dbReference type="NCBI Taxonomy" id="908627"/>
    <lineage>
        <taxon>Bacteria</taxon>
        <taxon>Pseudomonadati</taxon>
        <taxon>Pseudomonadota</taxon>
        <taxon>Betaproteobacteria</taxon>
        <taxon>Burkholderiales</taxon>
        <taxon>Burkholderiaceae</taxon>
        <taxon>Caballeronia</taxon>
    </lineage>
</organism>
<name>A0A0J1FY54_9BURK</name>
<feature type="transmembrane region" description="Helical" evidence="1">
    <location>
        <begin position="56"/>
        <end position="80"/>
    </location>
</feature>
<keyword evidence="1" id="KW-1133">Transmembrane helix</keyword>
<evidence type="ECO:0000313" key="2">
    <source>
        <dbReference type="EMBL" id="KLU24878.1"/>
    </source>
</evidence>
<keyword evidence="1" id="KW-0472">Membrane</keyword>
<dbReference type="EMBL" id="AEJF01000115">
    <property type="protein sequence ID" value="KLU24878.1"/>
    <property type="molecule type" value="Genomic_DNA"/>
</dbReference>
<comment type="caution">
    <text evidence="2">The sequence shown here is derived from an EMBL/GenBank/DDBJ whole genome shotgun (WGS) entry which is preliminary data.</text>
</comment>
<protein>
    <submittedName>
        <fullName evidence="2">Uncharacterized protein</fullName>
    </submittedName>
</protein>
<evidence type="ECO:0000256" key="1">
    <source>
        <dbReference type="SAM" id="Phobius"/>
    </source>
</evidence>
<reference evidence="2 3" key="1">
    <citation type="journal article" date="2015" name="Genome Announc.">
        <title>Draft Genome Sequence of Burkholderia sp. Strain PML1(12), an Ectomycorrhizosphere-Inhabiting Bacterium with Effective Mineral-Weathering Ability.</title>
        <authorList>
            <person name="Uroz S."/>
            <person name="Oger P."/>
        </authorList>
    </citation>
    <scope>NUCLEOTIDE SEQUENCE [LARGE SCALE GENOMIC DNA]</scope>
    <source>
        <strain evidence="3">PML1(12)</strain>
    </source>
</reference>
<feature type="transmembrane region" description="Helical" evidence="1">
    <location>
        <begin position="86"/>
        <end position="104"/>
    </location>
</feature>
<keyword evidence="3" id="KW-1185">Reference proteome</keyword>
<proteinExistence type="predicted"/>
<dbReference type="AlphaFoldDB" id="A0A0J1FY54"/>
<keyword evidence="1" id="KW-0812">Transmembrane</keyword>
<gene>
    <name evidence="2" type="ORF">EOS_17945</name>
</gene>
<evidence type="ECO:0000313" key="3">
    <source>
        <dbReference type="Proteomes" id="UP000035963"/>
    </source>
</evidence>
<dbReference type="Proteomes" id="UP000035963">
    <property type="component" value="Unassembled WGS sequence"/>
</dbReference>
<dbReference type="PATRIC" id="fig|908627.4.peg.4019"/>
<feature type="transmembrane region" description="Helical" evidence="1">
    <location>
        <begin position="125"/>
        <end position="151"/>
    </location>
</feature>
<dbReference type="OrthoDB" id="8970555at2"/>